<accession>A0AAD4QVA6</accession>
<evidence type="ECO:0000313" key="2">
    <source>
        <dbReference type="EMBL" id="KAI1698265.1"/>
    </source>
</evidence>
<sequence length="257" mass="29210">MNQIATLLSVGAVLCYIVVHNLRDSKSTEPRSIRSIQTSDEYATSSTNISCMESEELIRSHALCDIDLLKVMAKRNRDNYSGKQKCDALLKYTKCVYNETTRTCGKTDALKFLRFPGTISINEEYCECCSELWYYLNDIGSALYISSTTRTCEVHDKENAATCVKCVAYPALNMCDTGASLYELARVYCHHWTLGELCFSTESIRHYMTHVFEPTGNPAVTIEQCPEFYTYIDFLSGNSSISMTVTFNFTKLHSYRR</sequence>
<dbReference type="EMBL" id="JAKKPZ010000226">
    <property type="protein sequence ID" value="KAI1698265.1"/>
    <property type="molecule type" value="Genomic_DNA"/>
</dbReference>
<dbReference type="AlphaFoldDB" id="A0AAD4QVA6"/>
<evidence type="ECO:0000313" key="3">
    <source>
        <dbReference type="Proteomes" id="UP001201812"/>
    </source>
</evidence>
<feature type="chain" id="PRO_5042290557" evidence="1">
    <location>
        <begin position="16"/>
        <end position="257"/>
    </location>
</feature>
<dbReference type="Proteomes" id="UP001201812">
    <property type="component" value="Unassembled WGS sequence"/>
</dbReference>
<feature type="signal peptide" evidence="1">
    <location>
        <begin position="1"/>
        <end position="15"/>
    </location>
</feature>
<name>A0AAD4QVA6_9BILA</name>
<protein>
    <submittedName>
        <fullName evidence="2">Uncharacterized protein</fullName>
    </submittedName>
</protein>
<organism evidence="2 3">
    <name type="scientific">Ditylenchus destructor</name>
    <dbReference type="NCBI Taxonomy" id="166010"/>
    <lineage>
        <taxon>Eukaryota</taxon>
        <taxon>Metazoa</taxon>
        <taxon>Ecdysozoa</taxon>
        <taxon>Nematoda</taxon>
        <taxon>Chromadorea</taxon>
        <taxon>Rhabditida</taxon>
        <taxon>Tylenchina</taxon>
        <taxon>Tylenchomorpha</taxon>
        <taxon>Sphaerularioidea</taxon>
        <taxon>Anguinidae</taxon>
        <taxon>Anguininae</taxon>
        <taxon>Ditylenchus</taxon>
    </lineage>
</organism>
<gene>
    <name evidence="2" type="ORF">DdX_18004</name>
</gene>
<keyword evidence="3" id="KW-1185">Reference proteome</keyword>
<reference evidence="2" key="1">
    <citation type="submission" date="2022-01" db="EMBL/GenBank/DDBJ databases">
        <title>Genome Sequence Resource for Two Populations of Ditylenchus destructor, the Migratory Endoparasitic Phytonematode.</title>
        <authorList>
            <person name="Zhang H."/>
            <person name="Lin R."/>
            <person name="Xie B."/>
        </authorList>
    </citation>
    <scope>NUCLEOTIDE SEQUENCE</scope>
    <source>
        <strain evidence="2">BazhouSP</strain>
    </source>
</reference>
<keyword evidence="1" id="KW-0732">Signal</keyword>
<evidence type="ECO:0000256" key="1">
    <source>
        <dbReference type="SAM" id="SignalP"/>
    </source>
</evidence>
<proteinExistence type="predicted"/>
<comment type="caution">
    <text evidence="2">The sequence shown here is derived from an EMBL/GenBank/DDBJ whole genome shotgun (WGS) entry which is preliminary data.</text>
</comment>